<organism evidence="1">
    <name type="scientific">Macaca fascicularis</name>
    <name type="common">Crab-eating macaque</name>
    <name type="synonym">Cynomolgus monkey</name>
    <dbReference type="NCBI Taxonomy" id="9541"/>
    <lineage>
        <taxon>Eukaryota</taxon>
        <taxon>Metazoa</taxon>
        <taxon>Chordata</taxon>
        <taxon>Craniata</taxon>
        <taxon>Vertebrata</taxon>
        <taxon>Euteleostomi</taxon>
        <taxon>Mammalia</taxon>
        <taxon>Eutheria</taxon>
        <taxon>Euarchontoglires</taxon>
        <taxon>Primates</taxon>
        <taxon>Haplorrhini</taxon>
        <taxon>Catarrhini</taxon>
        <taxon>Cercopithecidae</taxon>
        <taxon>Cercopithecinae</taxon>
        <taxon>Macaca</taxon>
    </lineage>
</organism>
<name>I7GP75_MACFA</name>
<sequence>MAPAVEAVGILGHHCMTHGDAEYPGGNFWKKQTVSHGLPLHRPPYGQDEPHVLTKHFLGLNESHLPCGRCLKTESTFYY</sequence>
<dbReference type="EMBL" id="AB173876">
    <property type="protein sequence ID" value="BAE90938.1"/>
    <property type="molecule type" value="mRNA"/>
</dbReference>
<protein>
    <submittedName>
        <fullName evidence="1">Macaca fascicularis brain cDNA clone: QmoA-10843, similar to human hypothetical protein FLJ12748 (FLJ12748), mRNA, RefSeq: NM_024871.1</fullName>
    </submittedName>
</protein>
<dbReference type="AlphaFoldDB" id="I7GP75"/>
<reference evidence="1" key="1">
    <citation type="journal article" date="2007" name="PLoS Biol.">
        <title>Rate of evolution in brain-expressed genes in humans and other primates.</title>
        <authorList>
            <person name="Wang H.-Y."/>
            <person name="Chien H.-C."/>
            <person name="Osada N."/>
            <person name="Hashimoto K."/>
            <person name="Sugano S."/>
            <person name="Gojobori T."/>
            <person name="Chou C.-K."/>
            <person name="Tsai S.-F."/>
            <person name="Wu C.-I."/>
            <person name="Shen C.-K.J."/>
        </authorList>
    </citation>
    <scope>NUCLEOTIDE SEQUENCE</scope>
</reference>
<evidence type="ECO:0000313" key="1">
    <source>
        <dbReference type="EMBL" id="BAE90938.1"/>
    </source>
</evidence>
<accession>I7GP75</accession>
<proteinExistence type="evidence at transcript level"/>